<gene>
    <name evidence="3" type="ORF">RM423_15985</name>
</gene>
<dbReference type="Proteomes" id="UP001183176">
    <property type="component" value="Unassembled WGS sequence"/>
</dbReference>
<dbReference type="SUPFAM" id="SSF52799">
    <property type="entry name" value="(Phosphotyrosine protein) phosphatases II"/>
    <property type="match status" value="1"/>
</dbReference>
<proteinExistence type="inferred from homology"/>
<dbReference type="EMBL" id="JAVREH010000024">
    <property type="protein sequence ID" value="MDT0262896.1"/>
    <property type="molecule type" value="Genomic_DNA"/>
</dbReference>
<keyword evidence="3" id="KW-0378">Hydrolase</keyword>
<dbReference type="RefSeq" id="WP_311424043.1">
    <property type="nucleotide sequence ID" value="NZ_JAVREH010000024.1"/>
</dbReference>
<dbReference type="PANTHER" id="PTHR31126">
    <property type="entry name" value="TYROSINE-PROTEIN PHOSPHATASE"/>
    <property type="match status" value="1"/>
</dbReference>
<dbReference type="Gene3D" id="3.90.190.10">
    <property type="entry name" value="Protein tyrosine phosphatase superfamily"/>
    <property type="match status" value="1"/>
</dbReference>
<comment type="similarity">
    <text evidence="1">Belongs to the protein-tyrosine phosphatase family.</text>
</comment>
<evidence type="ECO:0000259" key="2">
    <source>
        <dbReference type="PROSITE" id="PS50056"/>
    </source>
</evidence>
<dbReference type="InterPro" id="IPR026893">
    <property type="entry name" value="Tyr/Ser_Pase_IphP-type"/>
</dbReference>
<protein>
    <submittedName>
        <fullName evidence="3">Tyrosine-protein phosphatase</fullName>
        <ecNumber evidence="3">3.1.3.48</ecNumber>
    </submittedName>
</protein>
<name>A0ABU2JDS8_9ACTN</name>
<organism evidence="3 4">
    <name type="scientific">Jatrophihabitans lederbergiae</name>
    <dbReference type="NCBI Taxonomy" id="3075547"/>
    <lineage>
        <taxon>Bacteria</taxon>
        <taxon>Bacillati</taxon>
        <taxon>Actinomycetota</taxon>
        <taxon>Actinomycetes</taxon>
        <taxon>Jatrophihabitantales</taxon>
        <taxon>Jatrophihabitantaceae</taxon>
        <taxon>Jatrophihabitans</taxon>
    </lineage>
</organism>
<comment type="caution">
    <text evidence="3">The sequence shown here is derived from an EMBL/GenBank/DDBJ whole genome shotgun (WGS) entry which is preliminary data.</text>
</comment>
<accession>A0ABU2JDS8</accession>
<dbReference type="PROSITE" id="PS50056">
    <property type="entry name" value="TYR_PHOSPHATASE_2"/>
    <property type="match status" value="1"/>
</dbReference>
<evidence type="ECO:0000313" key="4">
    <source>
        <dbReference type="Proteomes" id="UP001183176"/>
    </source>
</evidence>
<dbReference type="EC" id="3.1.3.48" evidence="3"/>
<evidence type="ECO:0000313" key="3">
    <source>
        <dbReference type="EMBL" id="MDT0262896.1"/>
    </source>
</evidence>
<dbReference type="Pfam" id="PF13350">
    <property type="entry name" value="Y_phosphatase3"/>
    <property type="match status" value="1"/>
</dbReference>
<dbReference type="PANTHER" id="PTHR31126:SF1">
    <property type="entry name" value="TYROSINE SPECIFIC PROTEIN PHOSPHATASES DOMAIN-CONTAINING PROTEIN"/>
    <property type="match status" value="1"/>
</dbReference>
<reference evidence="4" key="1">
    <citation type="submission" date="2023-07" db="EMBL/GenBank/DDBJ databases">
        <title>30 novel species of actinomycetes from the DSMZ collection.</title>
        <authorList>
            <person name="Nouioui I."/>
        </authorList>
    </citation>
    <scope>NUCLEOTIDE SEQUENCE [LARGE SCALE GENOMIC DNA]</scope>
    <source>
        <strain evidence="4">DSM 44399</strain>
    </source>
</reference>
<evidence type="ECO:0000256" key="1">
    <source>
        <dbReference type="ARBA" id="ARBA00009580"/>
    </source>
</evidence>
<dbReference type="InterPro" id="IPR016130">
    <property type="entry name" value="Tyr_Pase_AS"/>
</dbReference>
<dbReference type="GO" id="GO:0004725">
    <property type="term" value="F:protein tyrosine phosphatase activity"/>
    <property type="evidence" value="ECO:0007669"/>
    <property type="project" value="UniProtKB-EC"/>
</dbReference>
<sequence length="285" mass="30447">MSSVTARWIQLEGAVNVRDVGGMTTADGRAIRPGALIRSANLQHLTATDVTTLVRDLGVRRVVDLRTDVEVERAAPGLLHAQPDVVVHHLSLYPDSDGNAENVVAIDENPADSTDDDAAKPVLPWQGDKLTPDRAPVVSSYLRYLTRRPDSIVAALRAIAEPDGATLVHCAAGKDRTGVVVALALTIVGVPPESVAADYALTQSQMALILAHLARSDLYDREVTQPDQIPTASAEVMEAVLSAVRAEYGSVLGWLASHGWTERDTEALRAKLVGPSQQDHPNSGR</sequence>
<dbReference type="PROSITE" id="PS00383">
    <property type="entry name" value="TYR_PHOSPHATASE_1"/>
    <property type="match status" value="1"/>
</dbReference>
<keyword evidence="4" id="KW-1185">Reference proteome</keyword>
<dbReference type="InterPro" id="IPR000387">
    <property type="entry name" value="Tyr_Pase_dom"/>
</dbReference>
<dbReference type="InterPro" id="IPR029021">
    <property type="entry name" value="Prot-tyrosine_phosphatase-like"/>
</dbReference>
<feature type="domain" description="Tyrosine specific protein phosphatases" evidence="2">
    <location>
        <begin position="150"/>
        <end position="185"/>
    </location>
</feature>